<dbReference type="Proteomes" id="UP000789831">
    <property type="component" value="Unassembled WGS sequence"/>
</dbReference>
<evidence type="ECO:0000313" key="2">
    <source>
        <dbReference type="Proteomes" id="UP000789831"/>
    </source>
</evidence>
<organism evidence="1 2">
    <name type="scientific">Ambispora gerdemannii</name>
    <dbReference type="NCBI Taxonomy" id="144530"/>
    <lineage>
        <taxon>Eukaryota</taxon>
        <taxon>Fungi</taxon>
        <taxon>Fungi incertae sedis</taxon>
        <taxon>Mucoromycota</taxon>
        <taxon>Glomeromycotina</taxon>
        <taxon>Glomeromycetes</taxon>
        <taxon>Archaeosporales</taxon>
        <taxon>Ambisporaceae</taxon>
        <taxon>Ambispora</taxon>
    </lineage>
</organism>
<evidence type="ECO:0000313" key="1">
    <source>
        <dbReference type="EMBL" id="CAG8599700.1"/>
    </source>
</evidence>
<sequence length="166" mass="17178">VIRRQDITEIRRQNALDAIALNKGFECLTADSPCDPATQANACVNKQFAQCVGGKFVLASCGAGLQCVSLPLVNKRGTSITYARISDALGTSVPKTVTITSTSTSLAPKTVAITSTSTSSAPKTVTITSTSTSSAQKTIAINATAFPALKTIATTYPAQKTIATTF</sequence>
<dbReference type="AlphaFoldDB" id="A0A9N9GC43"/>
<dbReference type="EMBL" id="CAJVPL010002108">
    <property type="protein sequence ID" value="CAG8599700.1"/>
    <property type="molecule type" value="Genomic_DNA"/>
</dbReference>
<keyword evidence="2" id="KW-1185">Reference proteome</keyword>
<accession>A0A9N9GC43</accession>
<name>A0A9N9GC43_9GLOM</name>
<gene>
    <name evidence="1" type="ORF">AGERDE_LOCUS9038</name>
</gene>
<protein>
    <submittedName>
        <fullName evidence="1">6595_t:CDS:1</fullName>
    </submittedName>
</protein>
<reference evidence="1" key="1">
    <citation type="submission" date="2021-06" db="EMBL/GenBank/DDBJ databases">
        <authorList>
            <person name="Kallberg Y."/>
            <person name="Tangrot J."/>
            <person name="Rosling A."/>
        </authorList>
    </citation>
    <scope>NUCLEOTIDE SEQUENCE</scope>
    <source>
        <strain evidence="1">MT106</strain>
    </source>
</reference>
<dbReference type="OrthoDB" id="2362516at2759"/>
<proteinExistence type="predicted"/>
<comment type="caution">
    <text evidence="1">The sequence shown here is derived from an EMBL/GenBank/DDBJ whole genome shotgun (WGS) entry which is preliminary data.</text>
</comment>
<feature type="non-terminal residue" evidence="1">
    <location>
        <position position="166"/>
    </location>
</feature>